<sequence>MYDKMSVLQQVLTDARKLATRLRDHDSSADSLLSQAQGMFKQVESMKEYCEEMNELNEAANNRPRSALIHSIQQENRHIRQLQQENKELRLALEEHQNVMELIMSKYRQQVAKLVTVNSKQTQPNTQEQAKLAAQIERISEMVAVMRKAASLGDDESQQQQRLITALATENKGLREMLNIASRSGSILPAACSVDAGTQTEQDSTKVEEQSQPIEQDGVNPKNLPKEENKSLESHETTVS</sequence>
<comment type="caution">
    <text evidence="5">The sequence shown here is derived from an EMBL/GenBank/DDBJ whole genome shotgun (WGS) entry which is preliminary data.</text>
</comment>
<dbReference type="EMBL" id="JARKIK010000009">
    <property type="protein sequence ID" value="KAK8749432.1"/>
    <property type="molecule type" value="Genomic_DNA"/>
</dbReference>
<evidence type="ECO:0000256" key="1">
    <source>
        <dbReference type="ARBA" id="ARBA00005537"/>
    </source>
</evidence>
<evidence type="ECO:0000313" key="5">
    <source>
        <dbReference type="EMBL" id="KAK8749432.1"/>
    </source>
</evidence>
<accession>A0AAW0XYE0</accession>
<proteinExistence type="inferred from homology"/>
<organism evidence="5 6">
    <name type="scientific">Cherax quadricarinatus</name>
    <name type="common">Australian red claw crayfish</name>
    <dbReference type="NCBI Taxonomy" id="27406"/>
    <lineage>
        <taxon>Eukaryota</taxon>
        <taxon>Metazoa</taxon>
        <taxon>Ecdysozoa</taxon>
        <taxon>Arthropoda</taxon>
        <taxon>Crustacea</taxon>
        <taxon>Multicrustacea</taxon>
        <taxon>Malacostraca</taxon>
        <taxon>Eumalacostraca</taxon>
        <taxon>Eucarida</taxon>
        <taxon>Decapoda</taxon>
        <taxon>Pleocyemata</taxon>
        <taxon>Astacidea</taxon>
        <taxon>Parastacoidea</taxon>
        <taxon>Parastacidae</taxon>
        <taxon>Cherax</taxon>
    </lineage>
</organism>
<feature type="compositionally biased region" description="Basic and acidic residues" evidence="4">
    <location>
        <begin position="224"/>
        <end position="240"/>
    </location>
</feature>
<keyword evidence="2 3" id="KW-0175">Coiled coil</keyword>
<evidence type="ECO:0008006" key="7">
    <source>
        <dbReference type="Google" id="ProtNLM"/>
    </source>
</evidence>
<dbReference type="PANTHER" id="PTHR12186">
    <property type="entry name" value="SIKE FAMILY MEMBER"/>
    <property type="match status" value="1"/>
</dbReference>
<evidence type="ECO:0000313" key="6">
    <source>
        <dbReference type="Proteomes" id="UP001445076"/>
    </source>
</evidence>
<dbReference type="InterPro" id="IPR008555">
    <property type="entry name" value="SIKE"/>
</dbReference>
<gene>
    <name evidence="5" type="ORF">OTU49_015353</name>
</gene>
<keyword evidence="6" id="KW-1185">Reference proteome</keyword>
<dbReference type="AlphaFoldDB" id="A0AAW0XYE0"/>
<protein>
    <recommendedName>
        <fullName evidence="7">FGFR1 oncogene partner 2</fullName>
    </recommendedName>
</protein>
<evidence type="ECO:0000256" key="3">
    <source>
        <dbReference type="SAM" id="Coils"/>
    </source>
</evidence>
<comment type="similarity">
    <text evidence="1">Belongs to the SIKE family.</text>
</comment>
<dbReference type="Pfam" id="PF05769">
    <property type="entry name" value="SIKE"/>
    <property type="match status" value="1"/>
</dbReference>
<feature type="coiled-coil region" evidence="3">
    <location>
        <begin position="43"/>
        <end position="106"/>
    </location>
</feature>
<dbReference type="Proteomes" id="UP001445076">
    <property type="component" value="Unassembled WGS sequence"/>
</dbReference>
<dbReference type="PANTHER" id="PTHR12186:SF2">
    <property type="entry name" value="FGFR1 ONCOGENE PARTNER 2 HOMOLOG"/>
    <property type="match status" value="1"/>
</dbReference>
<reference evidence="5 6" key="1">
    <citation type="journal article" date="2024" name="BMC Genomics">
        <title>Genome assembly of redclaw crayfish (Cherax quadricarinatus) provides insights into its immune adaptation and hypoxia tolerance.</title>
        <authorList>
            <person name="Liu Z."/>
            <person name="Zheng J."/>
            <person name="Li H."/>
            <person name="Fang K."/>
            <person name="Wang S."/>
            <person name="He J."/>
            <person name="Zhou D."/>
            <person name="Weng S."/>
            <person name="Chi M."/>
            <person name="Gu Z."/>
            <person name="He J."/>
            <person name="Li F."/>
            <person name="Wang M."/>
        </authorList>
    </citation>
    <scope>NUCLEOTIDE SEQUENCE [LARGE SCALE GENOMIC DNA]</scope>
    <source>
        <strain evidence="5">ZL_2023a</strain>
    </source>
</reference>
<evidence type="ECO:0000256" key="4">
    <source>
        <dbReference type="SAM" id="MobiDB-lite"/>
    </source>
</evidence>
<feature type="region of interest" description="Disordered" evidence="4">
    <location>
        <begin position="193"/>
        <end position="240"/>
    </location>
</feature>
<evidence type="ECO:0000256" key="2">
    <source>
        <dbReference type="ARBA" id="ARBA00023054"/>
    </source>
</evidence>
<name>A0AAW0XYE0_CHEQU</name>